<dbReference type="OrthoDB" id="9798761at2"/>
<dbReference type="PANTHER" id="PTHR37292">
    <property type="entry name" value="VNG6097C"/>
    <property type="match status" value="1"/>
</dbReference>
<proteinExistence type="predicted"/>
<protein>
    <recommendedName>
        <fullName evidence="1">GmrSD restriction endonucleases N-terminal domain-containing protein</fullName>
    </recommendedName>
</protein>
<keyword evidence="3" id="KW-1185">Reference proteome</keyword>
<feature type="domain" description="GmrSD restriction endonucleases N-terminal" evidence="1">
    <location>
        <begin position="13"/>
        <end position="261"/>
    </location>
</feature>
<dbReference type="InterPro" id="IPR004919">
    <property type="entry name" value="GmrSD_N"/>
</dbReference>
<accession>A0A517WWJ8</accession>
<evidence type="ECO:0000313" key="2">
    <source>
        <dbReference type="EMBL" id="QDU09641.1"/>
    </source>
</evidence>
<dbReference type="Proteomes" id="UP000318384">
    <property type="component" value="Chromosome"/>
</dbReference>
<reference evidence="2 3" key="1">
    <citation type="submission" date="2019-03" db="EMBL/GenBank/DDBJ databases">
        <title>Deep-cultivation of Planctomycetes and their phenomic and genomic characterization uncovers novel biology.</title>
        <authorList>
            <person name="Wiegand S."/>
            <person name="Jogler M."/>
            <person name="Boedeker C."/>
            <person name="Pinto D."/>
            <person name="Vollmers J."/>
            <person name="Rivas-Marin E."/>
            <person name="Kohn T."/>
            <person name="Peeters S.H."/>
            <person name="Heuer A."/>
            <person name="Rast P."/>
            <person name="Oberbeckmann S."/>
            <person name="Bunk B."/>
            <person name="Jeske O."/>
            <person name="Meyerdierks A."/>
            <person name="Storesund J.E."/>
            <person name="Kallscheuer N."/>
            <person name="Luecker S."/>
            <person name="Lage O.M."/>
            <person name="Pohl T."/>
            <person name="Merkel B.J."/>
            <person name="Hornburger P."/>
            <person name="Mueller R.-W."/>
            <person name="Bruemmer F."/>
            <person name="Labrenz M."/>
            <person name="Spormann A.M."/>
            <person name="Op den Camp H."/>
            <person name="Overmann J."/>
            <person name="Amann R."/>
            <person name="Jetten M.S.M."/>
            <person name="Mascher T."/>
            <person name="Medema M.H."/>
            <person name="Devos D.P."/>
            <person name="Kaster A.-K."/>
            <person name="Ovreas L."/>
            <person name="Rohde M."/>
            <person name="Galperin M.Y."/>
            <person name="Jogler C."/>
        </authorList>
    </citation>
    <scope>NUCLEOTIDE SEQUENCE [LARGE SCALE GENOMIC DNA]</scope>
    <source>
        <strain evidence="2 3">V202</strain>
    </source>
</reference>
<dbReference type="Pfam" id="PF03235">
    <property type="entry name" value="GmrSD_N"/>
    <property type="match status" value="1"/>
</dbReference>
<evidence type="ECO:0000259" key="1">
    <source>
        <dbReference type="Pfam" id="PF03235"/>
    </source>
</evidence>
<sequence length="743" mass="85870">MKDAQKPDHASLSTIISRLKEGRFVIPDFQRDFEWEPKDIRDLMRSIFLDYYIGSLLLWKGKEENFEALSCEPIYGFEGQLSREHIVLDGQQRLTAMYYAFLAPDEPLPNRANRYVYYVRVDKLMAEEHDRSFDYAWTKNHVHKILTDQTHQFAENIFPLSIVGAGGWDLPNWMQGYQKYWESQLILATDAGDQEAVETAQLRIEDAKQFGEILLGITQQYQVSYIELDKDLAVDKVCDIFTQINSKGVQLDVFDLVNALLKPKGLQLRHMFRDVKPRLEFVDTPRMNVYVLQVMSILAQGYCSPKYLYYLLPGQKKQIRGKDGTRKTEILVTNIQDFEKRWDVAVNALENTIKLLRHPQEFGGISSNYLPYVSILPAFAAIQSHVKSLPAQERLSAQRKIRHWYWASVFNNRYSGSVESTSARDFLDVKEWIKDDASEPSLILEFKSRFRNLDLRNEIRRGTSVYNGIFNLLVLQGARDWMTGNVPQHDDLDDHHIVPTSWGAKNLSGESVHTILNRTPLSAETNRHVINDQLPNEYLPQMIKSNGETTVRAILESHFISPVSQAILLRDPFTPDDFEEFIAERQKTLQEAIENLLIKERLDLPPQLRELDENVEQVELALRKAILSALDCDASKLPQHVTQKVNERIQKASKKNAAMDIKEYDTLYGKLEYFDLRELQGTITGKSTWMLFEQQFANKETLAGKFDQLAELRNGIRHSRTVDEVTRKEGEAAILWFEKVLGL</sequence>
<name>A0A517WWJ8_9PLAN</name>
<dbReference type="PANTHER" id="PTHR37292:SF2">
    <property type="entry name" value="DUF262 DOMAIN-CONTAINING PROTEIN"/>
    <property type="match status" value="1"/>
</dbReference>
<organism evidence="2 3">
    <name type="scientific">Gimesia aquarii</name>
    <dbReference type="NCBI Taxonomy" id="2527964"/>
    <lineage>
        <taxon>Bacteria</taxon>
        <taxon>Pseudomonadati</taxon>
        <taxon>Planctomycetota</taxon>
        <taxon>Planctomycetia</taxon>
        <taxon>Planctomycetales</taxon>
        <taxon>Planctomycetaceae</taxon>
        <taxon>Gimesia</taxon>
    </lineage>
</organism>
<dbReference type="AlphaFoldDB" id="A0A517WWJ8"/>
<gene>
    <name evidence="2" type="ORF">V202x_30170</name>
</gene>
<dbReference type="RefSeq" id="WP_145176174.1">
    <property type="nucleotide sequence ID" value="NZ_CP037422.1"/>
</dbReference>
<evidence type="ECO:0000313" key="3">
    <source>
        <dbReference type="Proteomes" id="UP000318384"/>
    </source>
</evidence>
<dbReference type="EMBL" id="CP037422">
    <property type="protein sequence ID" value="QDU09641.1"/>
    <property type="molecule type" value="Genomic_DNA"/>
</dbReference>